<dbReference type="InterPro" id="IPR034291">
    <property type="entry name" value="TMP_synthase"/>
</dbReference>
<dbReference type="PANTHER" id="PTHR20857:SF15">
    <property type="entry name" value="THIAMINE-PHOSPHATE SYNTHASE"/>
    <property type="match status" value="1"/>
</dbReference>
<evidence type="ECO:0000256" key="4">
    <source>
        <dbReference type="ARBA" id="ARBA00022842"/>
    </source>
</evidence>
<dbReference type="HAMAP" id="MF_00097">
    <property type="entry name" value="TMP_synthase"/>
    <property type="match status" value="1"/>
</dbReference>
<dbReference type="SUPFAM" id="SSF51391">
    <property type="entry name" value="Thiamin phosphate synthase"/>
    <property type="match status" value="1"/>
</dbReference>
<feature type="binding site" evidence="9">
    <location>
        <begin position="130"/>
        <end position="132"/>
    </location>
    <ligand>
        <name>2-[(2R,5Z)-2-carboxy-4-methylthiazol-5(2H)-ylidene]ethyl phosphate</name>
        <dbReference type="ChEBI" id="CHEBI:62899"/>
    </ligand>
</feature>
<evidence type="ECO:0000313" key="14">
    <source>
        <dbReference type="Proteomes" id="UP000307244"/>
    </source>
</evidence>
<dbReference type="AlphaFoldDB" id="A0A4U1CIP8"/>
<dbReference type="RefSeq" id="WP_136836188.1">
    <property type="nucleotide sequence ID" value="NZ_SWBQ01000003.1"/>
</dbReference>
<dbReference type="NCBIfam" id="NF000736">
    <property type="entry name" value="PRK00043.2-3"/>
    <property type="match status" value="1"/>
</dbReference>
<accession>A0A4U1CIP8</accession>
<evidence type="ECO:0000313" key="13">
    <source>
        <dbReference type="EMBL" id="TKC05926.1"/>
    </source>
</evidence>
<organism evidence="13 14">
    <name type="scientific">Pedobacter frigoris</name>
    <dbReference type="NCBI Taxonomy" id="2571272"/>
    <lineage>
        <taxon>Bacteria</taxon>
        <taxon>Pseudomonadati</taxon>
        <taxon>Bacteroidota</taxon>
        <taxon>Sphingobacteriia</taxon>
        <taxon>Sphingobacteriales</taxon>
        <taxon>Sphingobacteriaceae</taxon>
        <taxon>Pedobacter</taxon>
    </lineage>
</organism>
<dbReference type="CDD" id="cd00564">
    <property type="entry name" value="TMP_TenI"/>
    <property type="match status" value="1"/>
</dbReference>
<keyword evidence="5 9" id="KW-0784">Thiamine biosynthesis</keyword>
<feature type="binding site" evidence="9">
    <location>
        <begin position="33"/>
        <end position="37"/>
    </location>
    <ligand>
        <name>4-amino-2-methyl-5-(diphosphooxymethyl)pyrimidine</name>
        <dbReference type="ChEBI" id="CHEBI:57841"/>
    </ligand>
</feature>
<comment type="caution">
    <text evidence="9">Lacks conserved residue(s) required for the propagation of feature annotation.</text>
</comment>
<comment type="function">
    <text evidence="9">Condenses 4-methyl-5-(beta-hydroxyethyl)thiazole monophosphate (THZ-P) and 2-methyl-4-amino-5-hydroxymethyl pyrimidine pyrophosphate (HMP-PP) to form thiamine monophosphate (TMP).</text>
</comment>
<dbReference type="InterPro" id="IPR013785">
    <property type="entry name" value="Aldolase_TIM"/>
</dbReference>
<feature type="binding site" evidence="9">
    <location>
        <position position="65"/>
    </location>
    <ligand>
        <name>4-amino-2-methyl-5-(diphosphooxymethyl)pyrimidine</name>
        <dbReference type="ChEBI" id="CHEBI:57841"/>
    </ligand>
</feature>
<dbReference type="GO" id="GO:0009228">
    <property type="term" value="P:thiamine biosynthetic process"/>
    <property type="evidence" value="ECO:0007669"/>
    <property type="project" value="UniProtKB-KW"/>
</dbReference>
<evidence type="ECO:0000256" key="11">
    <source>
        <dbReference type="RuleBase" id="RU004253"/>
    </source>
</evidence>
<dbReference type="Pfam" id="PF02581">
    <property type="entry name" value="TMP-TENI"/>
    <property type="match status" value="1"/>
</dbReference>
<keyword evidence="14" id="KW-1185">Reference proteome</keyword>
<proteinExistence type="inferred from homology"/>
<comment type="caution">
    <text evidence="13">The sequence shown here is derived from an EMBL/GenBank/DDBJ whole genome shotgun (WGS) entry which is preliminary data.</text>
</comment>
<evidence type="ECO:0000256" key="6">
    <source>
        <dbReference type="ARBA" id="ARBA00047334"/>
    </source>
</evidence>
<keyword evidence="2 9" id="KW-0808">Transferase</keyword>
<evidence type="ECO:0000256" key="2">
    <source>
        <dbReference type="ARBA" id="ARBA00022679"/>
    </source>
</evidence>
<gene>
    <name evidence="9" type="primary">thiE</name>
    <name evidence="13" type="ORF">FA047_11325</name>
</gene>
<dbReference type="Gene3D" id="3.20.20.70">
    <property type="entry name" value="Aldolase class I"/>
    <property type="match status" value="1"/>
</dbReference>
<comment type="pathway">
    <text evidence="1 9 11">Cofactor biosynthesis; thiamine diphosphate biosynthesis; thiamine phosphate from 4-amino-2-methyl-5-diphosphomethylpyrimidine and 4-methyl-5-(2-phosphoethyl)-thiazole: step 1/1.</text>
</comment>
<evidence type="ECO:0000256" key="8">
    <source>
        <dbReference type="ARBA" id="ARBA00047883"/>
    </source>
</evidence>
<dbReference type="GO" id="GO:0004789">
    <property type="term" value="F:thiamine-phosphate diphosphorylase activity"/>
    <property type="evidence" value="ECO:0007669"/>
    <property type="project" value="UniProtKB-UniRule"/>
</dbReference>
<evidence type="ECO:0000259" key="12">
    <source>
        <dbReference type="Pfam" id="PF02581"/>
    </source>
</evidence>
<comment type="cofactor">
    <cofactor evidence="9">
        <name>Mg(2+)</name>
        <dbReference type="ChEBI" id="CHEBI:18420"/>
    </cofactor>
    <text evidence="9">Binds 1 Mg(2+) ion per subunit.</text>
</comment>
<feature type="domain" description="Thiamine phosphate synthase/TenI" evidence="12">
    <location>
        <begin position="13"/>
        <end position="188"/>
    </location>
</feature>
<feature type="binding site" evidence="9">
    <location>
        <position position="166"/>
    </location>
    <ligand>
        <name>2-[(2R,5Z)-2-carboxy-4-methylthiazol-5(2H)-ylidene]ethyl phosphate</name>
        <dbReference type="ChEBI" id="CHEBI:62899"/>
    </ligand>
</feature>
<feature type="binding site" evidence="9">
    <location>
        <position position="85"/>
    </location>
    <ligand>
        <name>Mg(2+)</name>
        <dbReference type="ChEBI" id="CHEBI:18420"/>
    </ligand>
</feature>
<dbReference type="NCBIfam" id="TIGR00693">
    <property type="entry name" value="thiE"/>
    <property type="match status" value="1"/>
</dbReference>
<dbReference type="InterPro" id="IPR036206">
    <property type="entry name" value="ThiamineP_synth_sf"/>
</dbReference>
<reference evidence="13 14" key="1">
    <citation type="submission" date="2019-04" db="EMBL/GenBank/DDBJ databases">
        <title>Pedobacter sp. RP-3-15 sp. nov., isolated from Arctic soil.</title>
        <authorList>
            <person name="Dahal R.H."/>
            <person name="Kim D.-U."/>
        </authorList>
    </citation>
    <scope>NUCLEOTIDE SEQUENCE [LARGE SCALE GENOMIC DNA]</scope>
    <source>
        <strain evidence="13 14">RP-3-15</strain>
    </source>
</reference>
<evidence type="ECO:0000256" key="9">
    <source>
        <dbReference type="HAMAP-Rule" id="MF_00097"/>
    </source>
</evidence>
<comment type="catalytic activity">
    <reaction evidence="8 9 10">
        <text>2-[(2R,5Z)-2-carboxy-4-methylthiazol-5(2H)-ylidene]ethyl phosphate + 4-amino-2-methyl-5-(diphosphooxymethyl)pyrimidine + 2 H(+) = thiamine phosphate + CO2 + diphosphate</text>
        <dbReference type="Rhea" id="RHEA:47844"/>
        <dbReference type="ChEBI" id="CHEBI:15378"/>
        <dbReference type="ChEBI" id="CHEBI:16526"/>
        <dbReference type="ChEBI" id="CHEBI:33019"/>
        <dbReference type="ChEBI" id="CHEBI:37575"/>
        <dbReference type="ChEBI" id="CHEBI:57841"/>
        <dbReference type="ChEBI" id="CHEBI:62899"/>
        <dbReference type="EC" id="2.5.1.3"/>
    </reaction>
</comment>
<dbReference type="PANTHER" id="PTHR20857">
    <property type="entry name" value="THIAMINE-PHOSPHATE PYROPHOSPHORYLASE"/>
    <property type="match status" value="1"/>
</dbReference>
<comment type="similarity">
    <text evidence="9 10">Belongs to the thiamine-phosphate synthase family.</text>
</comment>
<evidence type="ECO:0000256" key="5">
    <source>
        <dbReference type="ARBA" id="ARBA00022977"/>
    </source>
</evidence>
<dbReference type="GO" id="GO:0009229">
    <property type="term" value="P:thiamine diphosphate biosynthetic process"/>
    <property type="evidence" value="ECO:0007669"/>
    <property type="project" value="UniProtKB-UniRule"/>
</dbReference>
<evidence type="ECO:0000256" key="3">
    <source>
        <dbReference type="ARBA" id="ARBA00022723"/>
    </source>
</evidence>
<dbReference type="UniPathway" id="UPA00060">
    <property type="reaction ID" value="UER00141"/>
</dbReference>
<name>A0A4U1CIP8_9SPHI</name>
<protein>
    <recommendedName>
        <fullName evidence="9">Thiamine-phosphate synthase</fullName>
        <shortName evidence="9">TP synthase</shortName>
        <shortName evidence="9">TPS</shortName>
        <ecNumber evidence="9">2.5.1.3</ecNumber>
    </recommendedName>
    <alternativeName>
        <fullName evidence="9">Thiamine-phosphate pyrophosphorylase</fullName>
        <shortName evidence="9">TMP pyrophosphorylase</shortName>
        <shortName evidence="9">TMP-PPase</shortName>
    </alternativeName>
</protein>
<dbReference type="GO" id="GO:0000287">
    <property type="term" value="F:magnesium ion binding"/>
    <property type="evidence" value="ECO:0007669"/>
    <property type="project" value="UniProtKB-UniRule"/>
</dbReference>
<dbReference type="GO" id="GO:0005737">
    <property type="term" value="C:cytoplasm"/>
    <property type="evidence" value="ECO:0007669"/>
    <property type="project" value="TreeGrafter"/>
</dbReference>
<feature type="binding site" evidence="9">
    <location>
        <position position="104"/>
    </location>
    <ligand>
        <name>4-amino-2-methyl-5-(diphosphooxymethyl)pyrimidine</name>
        <dbReference type="ChEBI" id="CHEBI:57841"/>
    </ligand>
</feature>
<comment type="catalytic activity">
    <reaction evidence="6 9 10">
        <text>4-methyl-5-(2-phosphooxyethyl)-thiazole + 4-amino-2-methyl-5-(diphosphooxymethyl)pyrimidine + H(+) = thiamine phosphate + diphosphate</text>
        <dbReference type="Rhea" id="RHEA:22328"/>
        <dbReference type="ChEBI" id="CHEBI:15378"/>
        <dbReference type="ChEBI" id="CHEBI:33019"/>
        <dbReference type="ChEBI" id="CHEBI:37575"/>
        <dbReference type="ChEBI" id="CHEBI:57841"/>
        <dbReference type="ChEBI" id="CHEBI:58296"/>
        <dbReference type="EC" id="2.5.1.3"/>
    </reaction>
</comment>
<dbReference type="InterPro" id="IPR022998">
    <property type="entry name" value="ThiamineP_synth_TenI"/>
</dbReference>
<dbReference type="EMBL" id="SWBQ01000003">
    <property type="protein sequence ID" value="TKC05926.1"/>
    <property type="molecule type" value="Genomic_DNA"/>
</dbReference>
<comment type="catalytic activity">
    <reaction evidence="7 9 10">
        <text>2-(2-carboxy-4-methylthiazol-5-yl)ethyl phosphate + 4-amino-2-methyl-5-(diphosphooxymethyl)pyrimidine + 2 H(+) = thiamine phosphate + CO2 + diphosphate</text>
        <dbReference type="Rhea" id="RHEA:47848"/>
        <dbReference type="ChEBI" id="CHEBI:15378"/>
        <dbReference type="ChEBI" id="CHEBI:16526"/>
        <dbReference type="ChEBI" id="CHEBI:33019"/>
        <dbReference type="ChEBI" id="CHEBI:37575"/>
        <dbReference type="ChEBI" id="CHEBI:57841"/>
        <dbReference type="ChEBI" id="CHEBI:62890"/>
        <dbReference type="EC" id="2.5.1.3"/>
    </reaction>
</comment>
<evidence type="ECO:0000256" key="10">
    <source>
        <dbReference type="RuleBase" id="RU003826"/>
    </source>
</evidence>
<dbReference type="EC" id="2.5.1.3" evidence="9"/>
<keyword evidence="4 9" id="KW-0460">Magnesium</keyword>
<sequence length="217" mass="23840">MIDKLHYISQSPENGSHLDAIDKVLQSGGKWIQLRVKNQPEEVVLDLALRANSLCKSYGAKLIVNDYPEIARAAGAYGVHLGLDDMPIKVARKIVGDHMIIGGTANTFEHILKRVADGANYIGLGPYRFTSTKEKLSPIIGLTGYQVIMKQVRNERLDIPIIAIGGIEAEDMPLLIETGLYGVAVSGALSKDPHITEKLKIMNESLTKKMQHVKDSR</sequence>
<evidence type="ECO:0000256" key="7">
    <source>
        <dbReference type="ARBA" id="ARBA00047851"/>
    </source>
</evidence>
<dbReference type="OrthoDB" id="9812206at2"/>
<feature type="binding site" evidence="9">
    <location>
        <position position="66"/>
    </location>
    <ligand>
        <name>Mg(2+)</name>
        <dbReference type="ChEBI" id="CHEBI:18420"/>
    </ligand>
</feature>
<keyword evidence="3 9" id="KW-0479">Metal-binding</keyword>
<feature type="binding site" evidence="9">
    <location>
        <position position="133"/>
    </location>
    <ligand>
        <name>4-amino-2-methyl-5-(diphosphooxymethyl)pyrimidine</name>
        <dbReference type="ChEBI" id="CHEBI:57841"/>
    </ligand>
</feature>
<dbReference type="Proteomes" id="UP000307244">
    <property type="component" value="Unassembled WGS sequence"/>
</dbReference>
<evidence type="ECO:0000256" key="1">
    <source>
        <dbReference type="ARBA" id="ARBA00005165"/>
    </source>
</evidence>